<evidence type="ECO:0000256" key="2">
    <source>
        <dbReference type="ARBA" id="ARBA00023239"/>
    </source>
</evidence>
<dbReference type="Pfam" id="PF00701">
    <property type="entry name" value="DHDPS"/>
    <property type="match status" value="1"/>
</dbReference>
<dbReference type="SUPFAM" id="SSF51569">
    <property type="entry name" value="Aldolase"/>
    <property type="match status" value="1"/>
</dbReference>
<dbReference type="InterPro" id="IPR002220">
    <property type="entry name" value="DapA-like"/>
</dbReference>
<name>A0ABU8X3N8_9BURK</name>
<evidence type="ECO:0000313" key="4">
    <source>
        <dbReference type="EMBL" id="MEJ8853700.1"/>
    </source>
</evidence>
<dbReference type="CDD" id="cd00408">
    <property type="entry name" value="DHDPS-like"/>
    <property type="match status" value="1"/>
</dbReference>
<comment type="caution">
    <text evidence="4">The sequence shown here is derived from an EMBL/GenBank/DDBJ whole genome shotgun (WGS) entry which is preliminary data.</text>
</comment>
<dbReference type="EMBL" id="JBBKZS010000001">
    <property type="protein sequence ID" value="MEJ8853700.1"/>
    <property type="molecule type" value="Genomic_DNA"/>
</dbReference>
<keyword evidence="2 3" id="KW-0456">Lyase</keyword>
<dbReference type="PIRSF" id="PIRSF001365">
    <property type="entry name" value="DHDPS"/>
    <property type="match status" value="1"/>
</dbReference>
<evidence type="ECO:0000256" key="1">
    <source>
        <dbReference type="ARBA" id="ARBA00007592"/>
    </source>
</evidence>
<dbReference type="InterPro" id="IPR013785">
    <property type="entry name" value="Aldolase_TIM"/>
</dbReference>
<dbReference type="Gene3D" id="3.20.20.70">
    <property type="entry name" value="Aldolase class I"/>
    <property type="match status" value="1"/>
</dbReference>
<accession>A0ABU8X3N8</accession>
<evidence type="ECO:0000313" key="5">
    <source>
        <dbReference type="Proteomes" id="UP001367030"/>
    </source>
</evidence>
<comment type="similarity">
    <text evidence="1 3">Belongs to the DapA family.</text>
</comment>
<proteinExistence type="inferred from homology"/>
<reference evidence="4 5" key="1">
    <citation type="submission" date="2024-03" db="EMBL/GenBank/DDBJ databases">
        <title>Novel species of the genus Variovorax.</title>
        <authorList>
            <person name="Liu Q."/>
            <person name="Xin Y.-H."/>
        </authorList>
    </citation>
    <scope>NUCLEOTIDE SEQUENCE [LARGE SCALE GENOMIC DNA]</scope>
    <source>
        <strain evidence="4 5">KACC 18901</strain>
    </source>
</reference>
<dbReference type="SMART" id="SM01130">
    <property type="entry name" value="DHDPS"/>
    <property type="match status" value="1"/>
</dbReference>
<organism evidence="4 5">
    <name type="scientific">Variovorax robiniae</name>
    <dbReference type="NCBI Taxonomy" id="1836199"/>
    <lineage>
        <taxon>Bacteria</taxon>
        <taxon>Pseudomonadati</taxon>
        <taxon>Pseudomonadota</taxon>
        <taxon>Betaproteobacteria</taxon>
        <taxon>Burkholderiales</taxon>
        <taxon>Comamonadaceae</taxon>
        <taxon>Variovorax</taxon>
    </lineage>
</organism>
<gene>
    <name evidence="4" type="ORF">WKW79_03925</name>
</gene>
<dbReference type="PRINTS" id="PR00146">
    <property type="entry name" value="DHPICSNTHASE"/>
</dbReference>
<keyword evidence="5" id="KW-1185">Reference proteome</keyword>
<dbReference type="RefSeq" id="WP_340333777.1">
    <property type="nucleotide sequence ID" value="NZ_JBBKZS010000001.1"/>
</dbReference>
<dbReference type="Proteomes" id="UP001367030">
    <property type="component" value="Unassembled WGS sequence"/>
</dbReference>
<protein>
    <submittedName>
        <fullName evidence="4">Dihydrodipicolinate synthase family protein</fullName>
    </submittedName>
</protein>
<evidence type="ECO:0000256" key="3">
    <source>
        <dbReference type="PIRNR" id="PIRNR001365"/>
    </source>
</evidence>
<dbReference type="PANTHER" id="PTHR12128">
    <property type="entry name" value="DIHYDRODIPICOLINATE SYNTHASE"/>
    <property type="match status" value="1"/>
</dbReference>
<dbReference type="PANTHER" id="PTHR12128:SF66">
    <property type="entry name" value="4-HYDROXY-2-OXOGLUTARATE ALDOLASE, MITOCHONDRIAL"/>
    <property type="match status" value="1"/>
</dbReference>
<sequence>MKFEGIYTPAITPLTSDGQIDTAAFAEVLEYLIDAKVHGIIIGGSTGEYYAQTMQERLDLAALARQVIGTRLPLIVGTGAVRTEDSVEYAKAARAIKADAILVGSPPYALPTEQENAAHALAIDKAAGLPVMLYNYPGRMGVSMGREFFDIVTRASKNFVAIKESSGETGQLHMLAREFPNIDISCGWDDQAIEFFAWGARSWTCAGSNFVPAEHIALYEACVVQKDFDKGRRIMSAMLPLMDFLEGGKFVQSIKHGCELAGLRTGGVRAPLQVLDASEKQALKGIVDELKREVAAIVHAPSSQRLKKVA</sequence>